<dbReference type="OrthoDB" id="10036464at2759"/>
<dbReference type="EMBL" id="CH480735">
    <property type="protein sequence ID" value="EDW33125.1"/>
    <property type="molecule type" value="Genomic_DNA"/>
</dbReference>
<dbReference type="Proteomes" id="UP000008744">
    <property type="component" value="Unassembled WGS sequence"/>
</dbReference>
<protein>
    <submittedName>
        <fullName evidence="1">GL23011</fullName>
    </submittedName>
</protein>
<dbReference type="HOGENOM" id="CLU_2471427_0_0_1"/>
<evidence type="ECO:0000313" key="1">
    <source>
        <dbReference type="EMBL" id="EDW33125.1"/>
    </source>
</evidence>
<reference evidence="1 2" key="1">
    <citation type="journal article" date="2007" name="Nature">
        <title>Evolution of genes and genomes on the Drosophila phylogeny.</title>
        <authorList>
            <consortium name="Drosophila 12 Genomes Consortium"/>
            <person name="Clark A.G."/>
            <person name="Eisen M.B."/>
            <person name="Smith D.R."/>
            <person name="Bergman C.M."/>
            <person name="Oliver B."/>
            <person name="Markow T.A."/>
            <person name="Kaufman T.C."/>
            <person name="Kellis M."/>
            <person name="Gelbart W."/>
            <person name="Iyer V.N."/>
            <person name="Pollard D.A."/>
            <person name="Sackton T.B."/>
            <person name="Larracuente A.M."/>
            <person name="Singh N.D."/>
            <person name="Abad J.P."/>
            <person name="Abt D.N."/>
            <person name="Adryan B."/>
            <person name="Aguade M."/>
            <person name="Akashi H."/>
            <person name="Anderson W.W."/>
            <person name="Aquadro C.F."/>
            <person name="Ardell D.H."/>
            <person name="Arguello R."/>
            <person name="Artieri C.G."/>
            <person name="Barbash D.A."/>
            <person name="Barker D."/>
            <person name="Barsanti P."/>
            <person name="Batterham P."/>
            <person name="Batzoglou S."/>
            <person name="Begun D."/>
            <person name="Bhutkar A."/>
            <person name="Blanco E."/>
            <person name="Bosak S.A."/>
            <person name="Bradley R.K."/>
            <person name="Brand A.D."/>
            <person name="Brent M.R."/>
            <person name="Brooks A.N."/>
            <person name="Brown R.H."/>
            <person name="Butlin R.K."/>
            <person name="Caggese C."/>
            <person name="Calvi B.R."/>
            <person name="Bernardo de Carvalho A."/>
            <person name="Caspi A."/>
            <person name="Castrezana S."/>
            <person name="Celniker S.E."/>
            <person name="Chang J.L."/>
            <person name="Chapple C."/>
            <person name="Chatterji S."/>
            <person name="Chinwalla A."/>
            <person name="Civetta A."/>
            <person name="Clifton S.W."/>
            <person name="Comeron J.M."/>
            <person name="Costello J.C."/>
            <person name="Coyne J.A."/>
            <person name="Daub J."/>
            <person name="David R.G."/>
            <person name="Delcher A.L."/>
            <person name="Delehaunty K."/>
            <person name="Do C.B."/>
            <person name="Ebling H."/>
            <person name="Edwards K."/>
            <person name="Eickbush T."/>
            <person name="Evans J.D."/>
            <person name="Filipski A."/>
            <person name="Findeiss S."/>
            <person name="Freyhult E."/>
            <person name="Fulton L."/>
            <person name="Fulton R."/>
            <person name="Garcia A.C."/>
            <person name="Gardiner A."/>
            <person name="Garfield D.A."/>
            <person name="Garvin B.E."/>
            <person name="Gibson G."/>
            <person name="Gilbert D."/>
            <person name="Gnerre S."/>
            <person name="Godfrey J."/>
            <person name="Good R."/>
            <person name="Gotea V."/>
            <person name="Gravely B."/>
            <person name="Greenberg A.J."/>
            <person name="Griffiths-Jones S."/>
            <person name="Gross S."/>
            <person name="Guigo R."/>
            <person name="Gustafson E.A."/>
            <person name="Haerty W."/>
            <person name="Hahn M.W."/>
            <person name="Halligan D.L."/>
            <person name="Halpern A.L."/>
            <person name="Halter G.M."/>
            <person name="Han M.V."/>
            <person name="Heger A."/>
            <person name="Hillier L."/>
            <person name="Hinrichs A.S."/>
            <person name="Holmes I."/>
            <person name="Hoskins R.A."/>
            <person name="Hubisz M.J."/>
            <person name="Hultmark D."/>
            <person name="Huntley M.A."/>
            <person name="Jaffe D.B."/>
            <person name="Jagadeeshan S."/>
            <person name="Jeck W.R."/>
            <person name="Johnson J."/>
            <person name="Jones C.D."/>
            <person name="Jordan W.C."/>
            <person name="Karpen G.H."/>
            <person name="Kataoka E."/>
            <person name="Keightley P.D."/>
            <person name="Kheradpour P."/>
            <person name="Kirkness E.F."/>
            <person name="Koerich L.B."/>
            <person name="Kristiansen K."/>
            <person name="Kudrna D."/>
            <person name="Kulathinal R.J."/>
            <person name="Kumar S."/>
            <person name="Kwok R."/>
            <person name="Lander E."/>
            <person name="Langley C.H."/>
            <person name="Lapoint R."/>
            <person name="Lazzaro B.P."/>
            <person name="Lee S.J."/>
            <person name="Levesque L."/>
            <person name="Li R."/>
            <person name="Lin C.F."/>
            <person name="Lin M.F."/>
            <person name="Lindblad-Toh K."/>
            <person name="Llopart A."/>
            <person name="Long M."/>
            <person name="Low L."/>
            <person name="Lozovsky E."/>
            <person name="Lu J."/>
            <person name="Luo M."/>
            <person name="Machado C.A."/>
            <person name="Makalowski W."/>
            <person name="Marzo M."/>
            <person name="Matsuda M."/>
            <person name="Matzkin L."/>
            <person name="McAllister B."/>
            <person name="McBride C.S."/>
            <person name="McKernan B."/>
            <person name="McKernan K."/>
            <person name="Mendez-Lago M."/>
            <person name="Minx P."/>
            <person name="Mollenhauer M.U."/>
            <person name="Montooth K."/>
            <person name="Mount S.M."/>
            <person name="Mu X."/>
            <person name="Myers E."/>
            <person name="Negre B."/>
            <person name="Newfeld S."/>
            <person name="Nielsen R."/>
            <person name="Noor M.A."/>
            <person name="O'Grady P."/>
            <person name="Pachter L."/>
            <person name="Papaceit M."/>
            <person name="Parisi M.J."/>
            <person name="Parisi M."/>
            <person name="Parts L."/>
            <person name="Pedersen J.S."/>
            <person name="Pesole G."/>
            <person name="Phillippy A.M."/>
            <person name="Ponting C.P."/>
            <person name="Pop M."/>
            <person name="Porcelli D."/>
            <person name="Powell J.R."/>
            <person name="Prohaska S."/>
            <person name="Pruitt K."/>
            <person name="Puig M."/>
            <person name="Quesneville H."/>
            <person name="Ram K.R."/>
            <person name="Rand D."/>
            <person name="Rasmussen M.D."/>
            <person name="Reed L.K."/>
            <person name="Reenan R."/>
            <person name="Reily A."/>
            <person name="Remington K.A."/>
            <person name="Rieger T.T."/>
            <person name="Ritchie M.G."/>
            <person name="Robin C."/>
            <person name="Rogers Y.H."/>
            <person name="Rohde C."/>
            <person name="Rozas J."/>
            <person name="Rubenfield M.J."/>
            <person name="Ruiz A."/>
            <person name="Russo S."/>
            <person name="Salzberg S.L."/>
            <person name="Sanchez-Gracia A."/>
            <person name="Saranga D.J."/>
            <person name="Sato H."/>
            <person name="Schaeffer S.W."/>
            <person name="Schatz M.C."/>
            <person name="Schlenke T."/>
            <person name="Schwartz R."/>
            <person name="Segarra C."/>
            <person name="Singh R.S."/>
            <person name="Sirot L."/>
            <person name="Sirota M."/>
            <person name="Sisneros N.B."/>
            <person name="Smith C.D."/>
            <person name="Smith T.F."/>
            <person name="Spieth J."/>
            <person name="Stage D.E."/>
            <person name="Stark A."/>
            <person name="Stephan W."/>
            <person name="Strausberg R.L."/>
            <person name="Strempel S."/>
            <person name="Sturgill D."/>
            <person name="Sutton G."/>
            <person name="Sutton G.G."/>
            <person name="Tao W."/>
            <person name="Teichmann S."/>
            <person name="Tobari Y.N."/>
            <person name="Tomimura Y."/>
            <person name="Tsolas J.M."/>
            <person name="Valente V.L."/>
            <person name="Venter E."/>
            <person name="Venter J.C."/>
            <person name="Vicario S."/>
            <person name="Vieira F.G."/>
            <person name="Vilella A.J."/>
            <person name="Villasante A."/>
            <person name="Walenz B."/>
            <person name="Wang J."/>
            <person name="Wasserman M."/>
            <person name="Watts T."/>
            <person name="Wilson D."/>
            <person name="Wilson R.K."/>
            <person name="Wing R.A."/>
            <person name="Wolfner M.F."/>
            <person name="Wong A."/>
            <person name="Wong G.K."/>
            <person name="Wu C.I."/>
            <person name="Wu G."/>
            <person name="Yamamoto D."/>
            <person name="Yang H.P."/>
            <person name="Yang S.P."/>
            <person name="Yorke J.A."/>
            <person name="Yoshida K."/>
            <person name="Zdobnov E."/>
            <person name="Zhang P."/>
            <person name="Zhang Y."/>
            <person name="Zimin A.V."/>
            <person name="Baldwin J."/>
            <person name="Abdouelleil A."/>
            <person name="Abdulkadir J."/>
            <person name="Abebe A."/>
            <person name="Abera B."/>
            <person name="Abreu J."/>
            <person name="Acer S.C."/>
            <person name="Aftuck L."/>
            <person name="Alexander A."/>
            <person name="An P."/>
            <person name="Anderson E."/>
            <person name="Anderson S."/>
            <person name="Arachi H."/>
            <person name="Azer M."/>
            <person name="Bachantsang P."/>
            <person name="Barry A."/>
            <person name="Bayul T."/>
            <person name="Berlin A."/>
            <person name="Bessette D."/>
            <person name="Bloom T."/>
            <person name="Blye J."/>
            <person name="Boguslavskiy L."/>
            <person name="Bonnet C."/>
            <person name="Boukhgalter B."/>
            <person name="Bourzgui I."/>
            <person name="Brown A."/>
            <person name="Cahill P."/>
            <person name="Channer S."/>
            <person name="Cheshatsang Y."/>
            <person name="Chuda L."/>
            <person name="Citroen M."/>
            <person name="Collymore A."/>
            <person name="Cooke P."/>
            <person name="Costello M."/>
            <person name="D'Aco K."/>
            <person name="Daza R."/>
            <person name="De Haan G."/>
            <person name="DeGray S."/>
            <person name="DeMaso C."/>
            <person name="Dhargay N."/>
            <person name="Dooley K."/>
            <person name="Dooley E."/>
            <person name="Doricent M."/>
            <person name="Dorje P."/>
            <person name="Dorjee K."/>
            <person name="Dupes A."/>
            <person name="Elong R."/>
            <person name="Falk J."/>
            <person name="Farina A."/>
            <person name="Faro S."/>
            <person name="Ferguson D."/>
            <person name="Fisher S."/>
            <person name="Foley C.D."/>
            <person name="Franke A."/>
            <person name="Friedrich D."/>
            <person name="Gadbois L."/>
            <person name="Gearin G."/>
            <person name="Gearin C.R."/>
            <person name="Giannoukos G."/>
            <person name="Goode T."/>
            <person name="Graham J."/>
            <person name="Grandbois E."/>
            <person name="Grewal S."/>
            <person name="Gyaltsen K."/>
            <person name="Hafez N."/>
            <person name="Hagos B."/>
            <person name="Hall J."/>
            <person name="Henson C."/>
            <person name="Hollinger A."/>
            <person name="Honan T."/>
            <person name="Huard M.D."/>
            <person name="Hughes L."/>
            <person name="Hurhula B."/>
            <person name="Husby M.E."/>
            <person name="Kamat A."/>
            <person name="Kanga B."/>
            <person name="Kashin S."/>
            <person name="Khazanovich D."/>
            <person name="Kisner P."/>
            <person name="Lance K."/>
            <person name="Lara M."/>
            <person name="Lee W."/>
            <person name="Lennon N."/>
            <person name="Letendre F."/>
            <person name="LeVine R."/>
            <person name="Lipovsky A."/>
            <person name="Liu X."/>
            <person name="Liu J."/>
            <person name="Liu S."/>
            <person name="Lokyitsang T."/>
            <person name="Lokyitsang Y."/>
            <person name="Lubonja R."/>
            <person name="Lui A."/>
            <person name="MacDonald P."/>
            <person name="Magnisalis V."/>
            <person name="Maru K."/>
            <person name="Matthews C."/>
            <person name="McCusker W."/>
            <person name="McDonough S."/>
            <person name="Mehta T."/>
            <person name="Meldrim J."/>
            <person name="Meneus L."/>
            <person name="Mihai O."/>
            <person name="Mihalev A."/>
            <person name="Mihova T."/>
            <person name="Mittelman R."/>
            <person name="Mlenga V."/>
            <person name="Montmayeur A."/>
            <person name="Mulrain L."/>
            <person name="Navidi A."/>
            <person name="Naylor J."/>
            <person name="Negash T."/>
            <person name="Nguyen T."/>
            <person name="Nguyen N."/>
            <person name="Nicol R."/>
            <person name="Norbu C."/>
            <person name="Norbu N."/>
            <person name="Novod N."/>
            <person name="O'Neill B."/>
            <person name="Osman S."/>
            <person name="Markiewicz E."/>
            <person name="Oyono O.L."/>
            <person name="Patti C."/>
            <person name="Phunkhang P."/>
            <person name="Pierre F."/>
            <person name="Priest M."/>
            <person name="Raghuraman S."/>
            <person name="Rege F."/>
            <person name="Reyes R."/>
            <person name="Rise C."/>
            <person name="Rogov P."/>
            <person name="Ross K."/>
            <person name="Ryan E."/>
            <person name="Settipalli S."/>
            <person name="Shea T."/>
            <person name="Sherpa N."/>
            <person name="Shi L."/>
            <person name="Shih D."/>
            <person name="Sparrow T."/>
            <person name="Spaulding J."/>
            <person name="Stalker J."/>
            <person name="Stange-Thomann N."/>
            <person name="Stavropoulos S."/>
            <person name="Stone C."/>
            <person name="Strader C."/>
            <person name="Tesfaye S."/>
            <person name="Thomson T."/>
            <person name="Thoulutsang Y."/>
            <person name="Thoulutsang D."/>
            <person name="Topham K."/>
            <person name="Topping I."/>
            <person name="Tsamla T."/>
            <person name="Vassiliev H."/>
            <person name="Vo A."/>
            <person name="Wangchuk T."/>
            <person name="Wangdi T."/>
            <person name="Weiand M."/>
            <person name="Wilkinson J."/>
            <person name="Wilson A."/>
            <person name="Yadav S."/>
            <person name="Young G."/>
            <person name="Yu Q."/>
            <person name="Zembek L."/>
            <person name="Zhong D."/>
            <person name="Zimmer A."/>
            <person name="Zwirko Z."/>
            <person name="Jaffe D.B."/>
            <person name="Alvarez P."/>
            <person name="Brockman W."/>
            <person name="Butler J."/>
            <person name="Chin C."/>
            <person name="Gnerre S."/>
            <person name="Grabherr M."/>
            <person name="Kleber M."/>
            <person name="Mauceli E."/>
            <person name="MacCallum I."/>
        </authorList>
    </citation>
    <scope>NUCLEOTIDE SEQUENCE [LARGE SCALE GENOMIC DNA]</scope>
    <source>
        <strain evidence="2">MSH-3 / Tucson 14011-0111.49</strain>
    </source>
</reference>
<keyword evidence="2" id="KW-1185">Reference proteome</keyword>
<proteinExistence type="predicted"/>
<sequence length="88" mass="10241">MADMVGGSATLVPPPQLMAYVKLEVLHHWLDSRHKILCWIFYLTPEWLCVAAYRYVTSSGSNERVVQSTVYPGMRMWRRKTKAEIQQI</sequence>
<gene>
    <name evidence="1" type="primary">Dper\GL23011</name>
    <name evidence="1" type="ORF">Dper_GL23011</name>
</gene>
<accession>B4HDP0</accession>
<dbReference type="AlphaFoldDB" id="B4HDP0"/>
<evidence type="ECO:0000313" key="2">
    <source>
        <dbReference type="Proteomes" id="UP000008744"/>
    </source>
</evidence>
<name>B4HDP0_DROPE</name>
<organism evidence="2">
    <name type="scientific">Drosophila persimilis</name>
    <name type="common">Fruit fly</name>
    <dbReference type="NCBI Taxonomy" id="7234"/>
    <lineage>
        <taxon>Eukaryota</taxon>
        <taxon>Metazoa</taxon>
        <taxon>Ecdysozoa</taxon>
        <taxon>Arthropoda</taxon>
        <taxon>Hexapoda</taxon>
        <taxon>Insecta</taxon>
        <taxon>Pterygota</taxon>
        <taxon>Neoptera</taxon>
        <taxon>Endopterygota</taxon>
        <taxon>Diptera</taxon>
        <taxon>Brachycera</taxon>
        <taxon>Muscomorpha</taxon>
        <taxon>Ephydroidea</taxon>
        <taxon>Drosophilidae</taxon>
        <taxon>Drosophila</taxon>
        <taxon>Sophophora</taxon>
    </lineage>
</organism>